<dbReference type="VEuPathDB" id="FungiDB:MPH_07624"/>
<dbReference type="AlphaFoldDB" id="K2RQY6"/>
<evidence type="ECO:0000313" key="3">
    <source>
        <dbReference type="Proteomes" id="UP000007129"/>
    </source>
</evidence>
<proteinExistence type="predicted"/>
<feature type="compositionally biased region" description="Basic and acidic residues" evidence="1">
    <location>
        <begin position="63"/>
        <end position="74"/>
    </location>
</feature>
<name>K2RQY6_MACPH</name>
<evidence type="ECO:0000313" key="2">
    <source>
        <dbReference type="EMBL" id="EKG15177.1"/>
    </source>
</evidence>
<gene>
    <name evidence="2" type="ORF">MPH_07624</name>
</gene>
<evidence type="ECO:0000256" key="1">
    <source>
        <dbReference type="SAM" id="MobiDB-lite"/>
    </source>
</evidence>
<reference evidence="2 3" key="1">
    <citation type="journal article" date="2012" name="BMC Genomics">
        <title>Tools to kill: Genome of one of the most destructive plant pathogenic fungi Macrophomina phaseolina.</title>
        <authorList>
            <person name="Islam M.S."/>
            <person name="Haque M.S."/>
            <person name="Islam M.M."/>
            <person name="Emdad E.M."/>
            <person name="Halim A."/>
            <person name="Hossen Q.M.M."/>
            <person name="Hossain M.Z."/>
            <person name="Ahmed B."/>
            <person name="Rahim S."/>
            <person name="Rahman M.S."/>
            <person name="Alam M.M."/>
            <person name="Hou S."/>
            <person name="Wan X."/>
            <person name="Saito J.A."/>
            <person name="Alam M."/>
        </authorList>
    </citation>
    <scope>NUCLEOTIDE SEQUENCE [LARGE SCALE GENOMIC DNA]</scope>
    <source>
        <strain evidence="2 3">MS6</strain>
    </source>
</reference>
<dbReference type="InParanoid" id="K2RQY6"/>
<accession>K2RQY6</accession>
<dbReference type="EMBL" id="AHHD01000324">
    <property type="protein sequence ID" value="EKG15177.1"/>
    <property type="molecule type" value="Genomic_DNA"/>
</dbReference>
<sequence>MAIVGEPIVVRAGVFEKGEDSRPSGALEGGVDEEKVELRAQFGADTAGLSMKDSSRRSGAVKTNDEGTRSHDDGSDNVELVRMCTTRECSSSKTAVRRRSVLSPGLLGFGIHRCTLGLGRMWPRVLSISLCFGFRSSLATLGFADSSHAKLRIDTPQWQRHKLLPKPTQ</sequence>
<comment type="caution">
    <text evidence="2">The sequence shown here is derived from an EMBL/GenBank/DDBJ whole genome shotgun (WGS) entry which is preliminary data.</text>
</comment>
<protein>
    <submittedName>
        <fullName evidence="2">Uncharacterized protein</fullName>
    </submittedName>
</protein>
<dbReference type="Proteomes" id="UP000007129">
    <property type="component" value="Unassembled WGS sequence"/>
</dbReference>
<dbReference type="HOGENOM" id="CLU_1578824_0_0_1"/>
<organism evidence="2 3">
    <name type="scientific">Macrophomina phaseolina (strain MS6)</name>
    <name type="common">Charcoal rot fungus</name>
    <dbReference type="NCBI Taxonomy" id="1126212"/>
    <lineage>
        <taxon>Eukaryota</taxon>
        <taxon>Fungi</taxon>
        <taxon>Dikarya</taxon>
        <taxon>Ascomycota</taxon>
        <taxon>Pezizomycotina</taxon>
        <taxon>Dothideomycetes</taxon>
        <taxon>Dothideomycetes incertae sedis</taxon>
        <taxon>Botryosphaeriales</taxon>
        <taxon>Botryosphaeriaceae</taxon>
        <taxon>Macrophomina</taxon>
    </lineage>
</organism>
<feature type="region of interest" description="Disordered" evidence="1">
    <location>
        <begin position="49"/>
        <end position="76"/>
    </location>
</feature>